<accession>A0ABS0BSC4</accession>
<evidence type="ECO:0000313" key="1">
    <source>
        <dbReference type="EMBL" id="MBF6056719.1"/>
    </source>
</evidence>
<comment type="caution">
    <text evidence="1">The sequence shown here is derived from an EMBL/GenBank/DDBJ whole genome shotgun (WGS) entry which is preliminary data.</text>
</comment>
<protein>
    <submittedName>
        <fullName evidence="1">Uncharacterized protein</fullName>
    </submittedName>
</protein>
<proteinExistence type="predicted"/>
<organism evidence="1 2">
    <name type="scientific">Thiomicrorhabdus heinhorstiae</name>
    <dbReference type="NCBI Taxonomy" id="2748010"/>
    <lineage>
        <taxon>Bacteria</taxon>
        <taxon>Pseudomonadati</taxon>
        <taxon>Pseudomonadota</taxon>
        <taxon>Gammaproteobacteria</taxon>
        <taxon>Thiotrichales</taxon>
        <taxon>Piscirickettsiaceae</taxon>
        <taxon>Thiomicrorhabdus</taxon>
    </lineage>
</organism>
<dbReference type="EMBL" id="JACBGI020000001">
    <property type="protein sequence ID" value="MBF6056719.1"/>
    <property type="molecule type" value="Genomic_DNA"/>
</dbReference>
<keyword evidence="2" id="KW-1185">Reference proteome</keyword>
<evidence type="ECO:0000313" key="2">
    <source>
        <dbReference type="Proteomes" id="UP001193680"/>
    </source>
</evidence>
<name>A0ABS0BSC4_9GAMM</name>
<dbReference type="RefSeq" id="WP_194947092.1">
    <property type="nucleotide sequence ID" value="NZ_JACBGI020000001.1"/>
</dbReference>
<gene>
    <name evidence="1" type="ORF">H8792_000010</name>
</gene>
<sequence>MIQSYDDLYITVQSAMAEYAKGEDAAEIVFKTNDNGTCELKNKANSKKFILMFARYGDEYKVGYAYFEPDAYGGFSNPEWIEDISHDEFTPKFVITLINEHLLENGVAPSDW</sequence>
<dbReference type="Proteomes" id="UP001193680">
    <property type="component" value="Unassembled WGS sequence"/>
</dbReference>
<reference evidence="1 2" key="2">
    <citation type="submission" date="2020-11" db="EMBL/GenBank/DDBJ databases">
        <title>Sulfur oxidizing isolate from Hospital Hole Sinkhole.</title>
        <authorList>
            <person name="Scott K.M."/>
        </authorList>
    </citation>
    <scope>NUCLEOTIDE SEQUENCE [LARGE SCALE GENOMIC DNA]</scope>
    <source>
        <strain evidence="1 2">HH1</strain>
    </source>
</reference>
<reference evidence="1 2" key="1">
    <citation type="submission" date="2020-06" db="EMBL/GenBank/DDBJ databases">
        <authorList>
            <person name="Scott K."/>
        </authorList>
    </citation>
    <scope>NUCLEOTIDE SEQUENCE [LARGE SCALE GENOMIC DNA]</scope>
    <source>
        <strain evidence="1 2">HH1</strain>
    </source>
</reference>